<dbReference type="PANTHER" id="PTHR34220">
    <property type="entry name" value="SENSOR HISTIDINE KINASE YPDA"/>
    <property type="match status" value="1"/>
</dbReference>
<reference evidence="3 4" key="1">
    <citation type="submission" date="2018-09" db="EMBL/GenBank/DDBJ databases">
        <title>Genomic Encyclopedia of Type Strains, Phase III (KMG-III): the genomes of soil and plant-associated and newly described type strains.</title>
        <authorList>
            <person name="Whitman W."/>
        </authorList>
    </citation>
    <scope>NUCLEOTIDE SEQUENCE [LARGE SCALE GENOMIC DNA]</scope>
    <source>
        <strain evidence="3 4">CECT 7938</strain>
    </source>
</reference>
<dbReference type="InterPro" id="IPR050640">
    <property type="entry name" value="Bact_2-comp_sensor_kinase"/>
</dbReference>
<dbReference type="Pfam" id="PF06580">
    <property type="entry name" value="His_kinase"/>
    <property type="match status" value="1"/>
</dbReference>
<dbReference type="OrthoDB" id="9792992at2"/>
<keyword evidence="3" id="KW-0418">Kinase</keyword>
<sequence>MTNKSRWYSKRYLQEFILFTAMFLLTMLHEWMKIDTIIDFIKGLVFFSLLYMQAQLHRHFFFSFFMKKKYFVYVIGAVFSTLTGAALLVVVNYFWIDTAYYERGEISVSQDFVYQIMLCVISTFTMLSFFLLRQYANEVEKRNEAQLMLSEINVKYLHAQLNPHFFFNMFNNLYGVSLTEPSRTPELILKLSELMRYQLENANRDTISLKEEVDFIANYVAMEKERVGKRCAIRYVVAGEDDELNRYSIAPLLLITLIENAFKHSLTNERRWYVDIFITFSDGSLTVDIKNSLADKLLKNNSTGLGLANTRQRLALLYPTRYKLRCLEIAHDYHTFLTLNLKSSAYE</sequence>
<feature type="transmembrane region" description="Helical" evidence="1">
    <location>
        <begin position="112"/>
        <end position="132"/>
    </location>
</feature>
<evidence type="ECO:0000256" key="1">
    <source>
        <dbReference type="SAM" id="Phobius"/>
    </source>
</evidence>
<keyword evidence="4" id="KW-1185">Reference proteome</keyword>
<protein>
    <submittedName>
        <fullName evidence="3">Histidine kinase</fullName>
    </submittedName>
</protein>
<dbReference type="EMBL" id="RAPY01000001">
    <property type="protein sequence ID" value="RKE56520.1"/>
    <property type="molecule type" value="Genomic_DNA"/>
</dbReference>
<keyword evidence="1" id="KW-0812">Transmembrane</keyword>
<keyword evidence="1" id="KW-0472">Membrane</keyword>
<keyword evidence="3" id="KW-0808">Transferase</keyword>
<organism evidence="3 4">
    <name type="scientific">Sphingobacterium detergens</name>
    <dbReference type="NCBI Taxonomy" id="1145106"/>
    <lineage>
        <taxon>Bacteria</taxon>
        <taxon>Pseudomonadati</taxon>
        <taxon>Bacteroidota</taxon>
        <taxon>Sphingobacteriia</taxon>
        <taxon>Sphingobacteriales</taxon>
        <taxon>Sphingobacteriaceae</taxon>
        <taxon>Sphingobacterium</taxon>
    </lineage>
</organism>
<dbReference type="GO" id="GO:0000155">
    <property type="term" value="F:phosphorelay sensor kinase activity"/>
    <property type="evidence" value="ECO:0007669"/>
    <property type="project" value="InterPro"/>
</dbReference>
<feature type="transmembrane region" description="Helical" evidence="1">
    <location>
        <begin position="12"/>
        <end position="28"/>
    </location>
</feature>
<feature type="domain" description="Signal transduction histidine kinase internal region" evidence="2">
    <location>
        <begin position="154"/>
        <end position="230"/>
    </location>
</feature>
<keyword evidence="1" id="KW-1133">Transmembrane helix</keyword>
<dbReference type="GO" id="GO:0016020">
    <property type="term" value="C:membrane"/>
    <property type="evidence" value="ECO:0007669"/>
    <property type="project" value="InterPro"/>
</dbReference>
<gene>
    <name evidence="3" type="ORF">DFQ12_1385</name>
</gene>
<dbReference type="SUPFAM" id="SSF55874">
    <property type="entry name" value="ATPase domain of HSP90 chaperone/DNA topoisomerase II/histidine kinase"/>
    <property type="match status" value="1"/>
</dbReference>
<dbReference type="InterPro" id="IPR036890">
    <property type="entry name" value="HATPase_C_sf"/>
</dbReference>
<evidence type="ECO:0000313" key="4">
    <source>
        <dbReference type="Proteomes" id="UP000286246"/>
    </source>
</evidence>
<feature type="transmembrane region" description="Helical" evidence="1">
    <location>
        <begin position="71"/>
        <end position="96"/>
    </location>
</feature>
<evidence type="ECO:0000259" key="2">
    <source>
        <dbReference type="Pfam" id="PF06580"/>
    </source>
</evidence>
<name>A0A420BIJ1_SPHD1</name>
<dbReference type="Proteomes" id="UP000286246">
    <property type="component" value="Unassembled WGS sequence"/>
</dbReference>
<proteinExistence type="predicted"/>
<dbReference type="PANTHER" id="PTHR34220:SF7">
    <property type="entry name" value="SENSOR HISTIDINE KINASE YPDA"/>
    <property type="match status" value="1"/>
</dbReference>
<evidence type="ECO:0000313" key="3">
    <source>
        <dbReference type="EMBL" id="RKE56520.1"/>
    </source>
</evidence>
<dbReference type="InterPro" id="IPR010559">
    <property type="entry name" value="Sig_transdc_His_kin_internal"/>
</dbReference>
<feature type="transmembrane region" description="Helical" evidence="1">
    <location>
        <begin position="34"/>
        <end position="51"/>
    </location>
</feature>
<accession>A0A420BIJ1</accession>
<dbReference type="AlphaFoldDB" id="A0A420BIJ1"/>
<comment type="caution">
    <text evidence="3">The sequence shown here is derived from an EMBL/GenBank/DDBJ whole genome shotgun (WGS) entry which is preliminary data.</text>
</comment>